<feature type="signal peptide" evidence="1">
    <location>
        <begin position="1"/>
        <end position="21"/>
    </location>
</feature>
<dbReference type="InterPro" id="IPR038165">
    <property type="entry name" value="FlgT_C_sf"/>
</dbReference>
<dbReference type="EMBL" id="SLUN01000072">
    <property type="protein sequence ID" value="TCL53739.1"/>
    <property type="molecule type" value="Genomic_DNA"/>
</dbReference>
<proteinExistence type="predicted"/>
<sequence length="281" mass="30092">MKKLGSLIVFSLLLFTASWVAWGNSINDDAMHILNRTVKVVNQAQNAAKSINIYKGLALCVTHQRQAQDFYKAGRFEEAIYHSLRSRELAITVITSNRYFLDKKYQTLDEIEAGYDARKPASKDLDAAVKKRIVGMDKDAVNYGVSMVKASTAPAIPAPATLKPAPAAVAAVPGPAAVPAPAPKAPPAAGIKGVVAYAEEGMVIINLGAGDGIREGMVFVVSHIKAVVQDPNTGKVIDEVMVPTAELRVNEVKEMASTCTVMNTLNPNFPIAVKDPVKLKP</sequence>
<dbReference type="Gene3D" id="2.40.10.410">
    <property type="entry name" value="FlgT, C-terminal domain"/>
    <property type="match status" value="1"/>
</dbReference>
<name>A0A4R1QJB1_HYDET</name>
<evidence type="ECO:0000313" key="2">
    <source>
        <dbReference type="EMBL" id="TCL53739.1"/>
    </source>
</evidence>
<dbReference type="RefSeq" id="WP_132018321.1">
    <property type="nucleotide sequence ID" value="NZ_SLUN01000072.1"/>
</dbReference>
<keyword evidence="1" id="KW-0732">Signal</keyword>
<keyword evidence="3" id="KW-1185">Reference proteome</keyword>
<protein>
    <recommendedName>
        <fullName evidence="4">LPP20 lipoprotein</fullName>
    </recommendedName>
</protein>
<evidence type="ECO:0008006" key="4">
    <source>
        <dbReference type="Google" id="ProtNLM"/>
    </source>
</evidence>
<dbReference type="AlphaFoldDB" id="A0A4R1QJB1"/>
<accession>A0A4R1QJB1</accession>
<comment type="caution">
    <text evidence="2">The sequence shown here is derived from an EMBL/GenBank/DDBJ whole genome shotgun (WGS) entry which is preliminary data.</text>
</comment>
<dbReference type="Proteomes" id="UP000295008">
    <property type="component" value="Unassembled WGS sequence"/>
</dbReference>
<evidence type="ECO:0000256" key="1">
    <source>
        <dbReference type="SAM" id="SignalP"/>
    </source>
</evidence>
<reference evidence="2 3" key="1">
    <citation type="submission" date="2019-03" db="EMBL/GenBank/DDBJ databases">
        <title>Genomic Encyclopedia of Type Strains, Phase IV (KMG-IV): sequencing the most valuable type-strain genomes for metagenomic binning, comparative biology and taxonomic classification.</title>
        <authorList>
            <person name="Goeker M."/>
        </authorList>
    </citation>
    <scope>NUCLEOTIDE SEQUENCE [LARGE SCALE GENOMIC DNA]</scope>
    <source>
        <strain evidence="2 3">LX-B</strain>
    </source>
</reference>
<feature type="chain" id="PRO_5039422353" description="LPP20 lipoprotein" evidence="1">
    <location>
        <begin position="22"/>
        <end position="281"/>
    </location>
</feature>
<evidence type="ECO:0000313" key="3">
    <source>
        <dbReference type="Proteomes" id="UP000295008"/>
    </source>
</evidence>
<organism evidence="2 3">
    <name type="scientific">Hydrogenispora ethanolica</name>
    <dbReference type="NCBI Taxonomy" id="1082276"/>
    <lineage>
        <taxon>Bacteria</taxon>
        <taxon>Bacillati</taxon>
        <taxon>Bacillota</taxon>
        <taxon>Hydrogenispora</taxon>
    </lineage>
</organism>
<gene>
    <name evidence="2" type="ORF">EDC14_10725</name>
</gene>